<keyword evidence="4" id="KW-0012">Acyltransferase</keyword>
<feature type="region of interest" description="Disordered" evidence="2">
    <location>
        <begin position="45"/>
        <end position="95"/>
    </location>
</feature>
<accession>A0ABW6VB48</accession>
<dbReference type="Pfam" id="PF02817">
    <property type="entry name" value="E3_binding"/>
    <property type="match status" value="1"/>
</dbReference>
<dbReference type="RefSeq" id="WP_387344950.1">
    <property type="nucleotide sequence ID" value="NZ_JBIAXI010000018.1"/>
</dbReference>
<feature type="compositionally biased region" description="Low complexity" evidence="2">
    <location>
        <begin position="49"/>
        <end position="67"/>
    </location>
</feature>
<dbReference type="Proteomes" id="UP001602119">
    <property type="component" value="Unassembled WGS sequence"/>
</dbReference>
<evidence type="ECO:0000256" key="1">
    <source>
        <dbReference type="ARBA" id="ARBA00007317"/>
    </source>
</evidence>
<evidence type="ECO:0000313" key="5">
    <source>
        <dbReference type="Proteomes" id="UP001602119"/>
    </source>
</evidence>
<dbReference type="PANTHER" id="PTHR23151:SF90">
    <property type="entry name" value="DIHYDROLIPOYLLYSINE-RESIDUE ACETYLTRANSFERASE COMPONENT OF PYRUVATE DEHYDROGENASE COMPLEX, MITOCHONDRIAL-RELATED"/>
    <property type="match status" value="1"/>
</dbReference>
<dbReference type="InterPro" id="IPR036625">
    <property type="entry name" value="E3-bd_dom_sf"/>
</dbReference>
<dbReference type="InterPro" id="IPR004167">
    <property type="entry name" value="PSBD"/>
</dbReference>
<evidence type="ECO:0000313" key="4">
    <source>
        <dbReference type="EMBL" id="MFF4776566.1"/>
    </source>
</evidence>
<dbReference type="EC" id="2.3.1.-" evidence="4"/>
<comment type="similarity">
    <text evidence="1">Belongs to the 2-oxoacid dehydrogenase family.</text>
</comment>
<feature type="domain" description="Peripheral subunit-binding (PSBD)" evidence="3">
    <location>
        <begin position="10"/>
        <end position="47"/>
    </location>
</feature>
<dbReference type="SUPFAM" id="SSF52777">
    <property type="entry name" value="CoA-dependent acyltransferases"/>
    <property type="match status" value="1"/>
</dbReference>
<gene>
    <name evidence="4" type="ORF">ACFY05_27260</name>
</gene>
<dbReference type="Pfam" id="PF00198">
    <property type="entry name" value="2-oxoacid_dh"/>
    <property type="match status" value="1"/>
</dbReference>
<keyword evidence="5" id="KW-1185">Reference proteome</keyword>
<sequence length="316" mass="33445">MSSDGVGRVFISPLARRILREAGLTPEGVIGTGPGGRIVRRDVEKAVEQARQAQAGTATRSSSAPAPVTAPAPATPPTPVTAPPPSEPDGRGYQEVPHSRMRRAIAARLTASKQSIPHFYVKRAARIDALLDLRRQLNEVSAQKISVNDLLLRAVAATHVAVPEANAIWTEDAVRVFGSVDVAVAVASRRGLVTPVLRDVQNTAPSAIARQTREFVRLADEGRLAQRDLEGGSITVTNLGMFGVEEFSAIINPPHSAILAVGKGAPTPVVLDGVVEVATVLSLVLSVDHRVIDGALAARWMDVLVTTVQEPLRLLA</sequence>
<dbReference type="GO" id="GO:0016746">
    <property type="term" value="F:acyltransferase activity"/>
    <property type="evidence" value="ECO:0007669"/>
    <property type="project" value="UniProtKB-KW"/>
</dbReference>
<organism evidence="4 5">
    <name type="scientific">Microtetraspora fusca</name>
    <dbReference type="NCBI Taxonomy" id="1997"/>
    <lineage>
        <taxon>Bacteria</taxon>
        <taxon>Bacillati</taxon>
        <taxon>Actinomycetota</taxon>
        <taxon>Actinomycetes</taxon>
        <taxon>Streptosporangiales</taxon>
        <taxon>Streptosporangiaceae</taxon>
        <taxon>Microtetraspora</taxon>
    </lineage>
</organism>
<dbReference type="Gene3D" id="4.10.320.10">
    <property type="entry name" value="E3-binding domain"/>
    <property type="match status" value="1"/>
</dbReference>
<proteinExistence type="inferred from homology"/>
<name>A0ABW6VB48_MICFU</name>
<dbReference type="PANTHER" id="PTHR23151">
    <property type="entry name" value="DIHYDROLIPOAMIDE ACETYL/SUCCINYL-TRANSFERASE-RELATED"/>
    <property type="match status" value="1"/>
</dbReference>
<dbReference type="PROSITE" id="PS51826">
    <property type="entry name" value="PSBD"/>
    <property type="match status" value="1"/>
</dbReference>
<feature type="compositionally biased region" description="Pro residues" evidence="2">
    <location>
        <begin position="68"/>
        <end position="87"/>
    </location>
</feature>
<dbReference type="InterPro" id="IPR023213">
    <property type="entry name" value="CAT-like_dom_sf"/>
</dbReference>
<evidence type="ECO:0000256" key="2">
    <source>
        <dbReference type="SAM" id="MobiDB-lite"/>
    </source>
</evidence>
<reference evidence="4 5" key="1">
    <citation type="submission" date="2024-10" db="EMBL/GenBank/DDBJ databases">
        <title>The Natural Products Discovery Center: Release of the First 8490 Sequenced Strains for Exploring Actinobacteria Biosynthetic Diversity.</title>
        <authorList>
            <person name="Kalkreuter E."/>
            <person name="Kautsar S.A."/>
            <person name="Yang D."/>
            <person name="Bader C.D."/>
            <person name="Teijaro C.N."/>
            <person name="Fluegel L."/>
            <person name="Davis C.M."/>
            <person name="Simpson J.R."/>
            <person name="Lauterbach L."/>
            <person name="Steele A.D."/>
            <person name="Gui C."/>
            <person name="Meng S."/>
            <person name="Li G."/>
            <person name="Viehrig K."/>
            <person name="Ye F."/>
            <person name="Su P."/>
            <person name="Kiefer A.F."/>
            <person name="Nichols A."/>
            <person name="Cepeda A.J."/>
            <person name="Yan W."/>
            <person name="Fan B."/>
            <person name="Jiang Y."/>
            <person name="Adhikari A."/>
            <person name="Zheng C.-J."/>
            <person name="Schuster L."/>
            <person name="Cowan T.M."/>
            <person name="Smanski M.J."/>
            <person name="Chevrette M.G."/>
            <person name="De Carvalho L.P.S."/>
            <person name="Shen B."/>
        </authorList>
    </citation>
    <scope>NUCLEOTIDE SEQUENCE [LARGE SCALE GENOMIC DNA]</scope>
    <source>
        <strain evidence="4 5">NPDC001281</strain>
    </source>
</reference>
<dbReference type="InterPro" id="IPR001078">
    <property type="entry name" value="2-oxoacid_DH_actylTfrase"/>
</dbReference>
<comment type="caution">
    <text evidence="4">The sequence shown here is derived from an EMBL/GenBank/DDBJ whole genome shotgun (WGS) entry which is preliminary data.</text>
</comment>
<evidence type="ECO:0000259" key="3">
    <source>
        <dbReference type="PROSITE" id="PS51826"/>
    </source>
</evidence>
<dbReference type="SUPFAM" id="SSF47005">
    <property type="entry name" value="Peripheral subunit-binding domain of 2-oxo acid dehydrogenase complex"/>
    <property type="match status" value="1"/>
</dbReference>
<dbReference type="InterPro" id="IPR045257">
    <property type="entry name" value="E2/Pdx1"/>
</dbReference>
<dbReference type="Gene3D" id="3.30.559.10">
    <property type="entry name" value="Chloramphenicol acetyltransferase-like domain"/>
    <property type="match status" value="1"/>
</dbReference>
<dbReference type="EMBL" id="JBIAXI010000018">
    <property type="protein sequence ID" value="MFF4776566.1"/>
    <property type="molecule type" value="Genomic_DNA"/>
</dbReference>
<protein>
    <submittedName>
        <fullName evidence="4">Dihydrolipoamide acetyltransferase family protein</fullName>
        <ecNumber evidence="4">2.3.1.-</ecNumber>
    </submittedName>
</protein>
<keyword evidence="4" id="KW-0808">Transferase</keyword>